<evidence type="ECO:0000256" key="4">
    <source>
        <dbReference type="SAM" id="SignalP"/>
    </source>
</evidence>
<dbReference type="InterPro" id="IPR018976">
    <property type="entry name" value="Imelysin-like"/>
</dbReference>
<dbReference type="PANTHER" id="PTHR39192">
    <property type="entry name" value="IRON UPTAKE SYSTEM COMPONENT EFEO"/>
    <property type="match status" value="1"/>
</dbReference>
<dbReference type="Proteomes" id="UP000295565">
    <property type="component" value="Unassembled WGS sequence"/>
</dbReference>
<comment type="subcellular location">
    <subcellularLocation>
        <location evidence="1">Cell envelope</location>
    </subcellularLocation>
</comment>
<sequence length="264" mass="30013">MRYLKTILCVLPMLSVFMSLPAQAKPSEVQLMAAMTDYKIYVIKQLQQFVTHTDALASALKAANVSAAQELYVVTRVYYQHIEPAAISLHSLNQRIEGNSNNQLGFRYISNLLSRSDTDSSKFAKPAMQLESDVKTLQNELVMASFDTHEMLEGVLKEISENKRQSHAEMQLSVQDFLGEQYASLKGIEQLYKVLKPLVEQESPQLKTKMDKQLEQMNQWMGKYQSVAGSFEPLKSLKEGQRQVLAKQWQQLHGLVEQLVDVLL</sequence>
<dbReference type="AlphaFoldDB" id="A0A4R1JLN1"/>
<accession>A0A4R1JLN1</accession>
<name>A0A4R1JLN1_9GAMM</name>
<proteinExistence type="inferred from homology"/>
<evidence type="ECO:0000256" key="2">
    <source>
        <dbReference type="ARBA" id="ARBA00005989"/>
    </source>
</evidence>
<evidence type="ECO:0000313" key="7">
    <source>
        <dbReference type="Proteomes" id="UP000295565"/>
    </source>
</evidence>
<dbReference type="CDD" id="cd14656">
    <property type="entry name" value="Imelysin-like_EfeO"/>
    <property type="match status" value="1"/>
</dbReference>
<protein>
    <submittedName>
        <fullName evidence="6">Imelysin</fullName>
    </submittedName>
</protein>
<organism evidence="6 7">
    <name type="scientific">Celerinatantimonas diazotrophica</name>
    <dbReference type="NCBI Taxonomy" id="412034"/>
    <lineage>
        <taxon>Bacteria</taxon>
        <taxon>Pseudomonadati</taxon>
        <taxon>Pseudomonadota</taxon>
        <taxon>Gammaproteobacteria</taxon>
        <taxon>Celerinatantimonadaceae</taxon>
        <taxon>Celerinatantimonas</taxon>
    </lineage>
</organism>
<feature type="domain" description="Imelysin-like" evidence="5">
    <location>
        <begin position="148"/>
        <end position="256"/>
    </location>
</feature>
<dbReference type="Pfam" id="PF09375">
    <property type="entry name" value="Peptidase_M75"/>
    <property type="match status" value="2"/>
</dbReference>
<reference evidence="6 7" key="1">
    <citation type="submission" date="2019-03" db="EMBL/GenBank/DDBJ databases">
        <title>Genomic Encyclopedia of Type Strains, Phase IV (KMG-IV): sequencing the most valuable type-strain genomes for metagenomic binning, comparative biology and taxonomic classification.</title>
        <authorList>
            <person name="Goeker M."/>
        </authorList>
    </citation>
    <scope>NUCLEOTIDE SEQUENCE [LARGE SCALE GENOMIC DNA]</scope>
    <source>
        <strain evidence="6 7">DSM 18577</strain>
    </source>
</reference>
<comment type="caution">
    <text evidence="6">The sequence shown here is derived from an EMBL/GenBank/DDBJ whole genome shotgun (WGS) entry which is preliminary data.</text>
</comment>
<feature type="signal peptide" evidence="4">
    <location>
        <begin position="1"/>
        <end position="24"/>
    </location>
</feature>
<evidence type="ECO:0000259" key="5">
    <source>
        <dbReference type="Pfam" id="PF09375"/>
    </source>
</evidence>
<dbReference type="InterPro" id="IPR034981">
    <property type="entry name" value="Imelysin-like_EfeO/Algp7"/>
</dbReference>
<dbReference type="OrthoDB" id="7348379at2"/>
<gene>
    <name evidence="6" type="ORF">EV690_2036</name>
</gene>
<feature type="chain" id="PRO_5020324803" evidence="4">
    <location>
        <begin position="25"/>
        <end position="264"/>
    </location>
</feature>
<keyword evidence="3 4" id="KW-0732">Signal</keyword>
<evidence type="ECO:0000256" key="1">
    <source>
        <dbReference type="ARBA" id="ARBA00004196"/>
    </source>
</evidence>
<dbReference type="RefSeq" id="WP_131912856.1">
    <property type="nucleotide sequence ID" value="NZ_OU594967.1"/>
</dbReference>
<dbReference type="PANTHER" id="PTHR39192:SF1">
    <property type="entry name" value="IRON UPTAKE SYSTEM COMPONENT EFEO"/>
    <property type="match status" value="1"/>
</dbReference>
<evidence type="ECO:0000256" key="3">
    <source>
        <dbReference type="ARBA" id="ARBA00022729"/>
    </source>
</evidence>
<dbReference type="InterPro" id="IPR038352">
    <property type="entry name" value="Imelysin_sf"/>
</dbReference>
<dbReference type="EMBL" id="SMGD01000013">
    <property type="protein sequence ID" value="TCK51943.1"/>
    <property type="molecule type" value="Genomic_DNA"/>
</dbReference>
<feature type="domain" description="Imelysin-like" evidence="5">
    <location>
        <begin position="35"/>
        <end position="87"/>
    </location>
</feature>
<comment type="similarity">
    <text evidence="2">Belongs to the EfeM/EfeO family.</text>
</comment>
<keyword evidence="7" id="KW-1185">Reference proteome</keyword>
<dbReference type="Gene3D" id="1.20.1420.20">
    <property type="entry name" value="M75 peptidase, HXXE motif"/>
    <property type="match status" value="1"/>
</dbReference>
<dbReference type="InterPro" id="IPR050894">
    <property type="entry name" value="EfeM/EfeO_iron_uptake"/>
</dbReference>
<dbReference type="GO" id="GO:0030313">
    <property type="term" value="C:cell envelope"/>
    <property type="evidence" value="ECO:0007669"/>
    <property type="project" value="UniProtKB-SubCell"/>
</dbReference>
<evidence type="ECO:0000313" key="6">
    <source>
        <dbReference type="EMBL" id="TCK51943.1"/>
    </source>
</evidence>